<organism evidence="3 4">
    <name type="scientific">Caulochytrium protostelioides</name>
    <dbReference type="NCBI Taxonomy" id="1555241"/>
    <lineage>
        <taxon>Eukaryota</taxon>
        <taxon>Fungi</taxon>
        <taxon>Fungi incertae sedis</taxon>
        <taxon>Chytridiomycota</taxon>
        <taxon>Chytridiomycota incertae sedis</taxon>
        <taxon>Chytridiomycetes</taxon>
        <taxon>Caulochytriales</taxon>
        <taxon>Caulochytriaceae</taxon>
        <taxon>Caulochytrium</taxon>
    </lineage>
</organism>
<evidence type="ECO:0008006" key="5">
    <source>
        <dbReference type="Google" id="ProtNLM"/>
    </source>
</evidence>
<evidence type="ECO:0000256" key="2">
    <source>
        <dbReference type="SAM" id="MobiDB-lite"/>
    </source>
</evidence>
<dbReference type="GO" id="GO:0015631">
    <property type="term" value="F:tubulin binding"/>
    <property type="evidence" value="ECO:0007669"/>
    <property type="project" value="InterPro"/>
</dbReference>
<proteinExistence type="predicted"/>
<dbReference type="PANTHER" id="PTHR15614:SF2">
    <property type="entry name" value="INTRAFLAGELLAR TRANSPORT PROTEIN 81 HOMOLOG"/>
    <property type="match status" value="1"/>
</dbReference>
<dbReference type="Gene3D" id="1.10.418.70">
    <property type="entry name" value="Intraflagellar transport protein 81, N-terminal domain"/>
    <property type="match status" value="1"/>
</dbReference>
<name>A0A4P9XF09_9FUNG</name>
<dbReference type="InterPro" id="IPR043016">
    <property type="entry name" value="IFT81_N_sf"/>
</dbReference>
<dbReference type="GO" id="GO:0030992">
    <property type="term" value="C:intraciliary transport particle B"/>
    <property type="evidence" value="ECO:0007669"/>
    <property type="project" value="InterPro"/>
</dbReference>
<dbReference type="GO" id="GO:0060271">
    <property type="term" value="P:cilium assembly"/>
    <property type="evidence" value="ECO:0007669"/>
    <property type="project" value="InterPro"/>
</dbReference>
<keyword evidence="4" id="KW-1185">Reference proteome</keyword>
<gene>
    <name evidence="3" type="ORF">CXG81DRAFT_16742</name>
</gene>
<dbReference type="AlphaFoldDB" id="A0A4P9XF09"/>
<evidence type="ECO:0000313" key="4">
    <source>
        <dbReference type="Proteomes" id="UP000274922"/>
    </source>
</evidence>
<dbReference type="GO" id="GO:0036064">
    <property type="term" value="C:ciliary basal body"/>
    <property type="evidence" value="ECO:0007669"/>
    <property type="project" value="TreeGrafter"/>
</dbReference>
<sequence length="909" mass="95327">MASTPSPTDAASPLSPGSGGPSGPATLFPLPPLSTLALKQLAARLRLPPLGYPRVDFLALHENWSTARIADVLERVLARLLVRPTGRPFFGGAGDAADAAGPEGGSDGARADSAGTHDGGGVRDTASPRDLDGHALSNDRSTHGSDDPLLGGGGAGGSLVEALTIALGLTDAPGGMSPLSPAPPAGAAALAGAAASATYGNDAADGAEGAAPSGVMLEAEARAHARAELLRLLRFPPALADSARLTALLLEQDRTTLLNVLAFLLRQPDAHAKRAYLGCFLTAPAVPEPVRQSSPATSQLEAQLSEAQARFRAVHQLAERARAADVAADLRADVQSLEATKQHLQQRVRRLSEEVTSQPGHAAYAAAIAKLRSEIQRGEAAARHEARQRETLQHVVTRRDAVLEQVARQAQALGPAPESGQLDFAKLMASLEAESAELEAKAGPDGLAAVMADRTAERRWLQALASARSASASSGQAAAASAALALPTDPDDIRAQLEATEQHVAAMQTQLTQLRAKSDPTPLFRKQVETLAQKQAALQAQLADLERTAADASDAMDGAGQRPAGASLPLLRAQLAEKQAALTLSERVLRGADLKTYVAQLRAKSGTYKDTKAQLAALDIEGGILDRTAMLVGQRVRDHMGALLRGQATGDGIGLLGGDGPLRPTTAVMASAAEMLQRRQQLYESVRQLLAEHQRQSAQLRPLVKARYAARTRLTALEAARADAQRRLRTMRGGLGSTGRRLDQDLQAARAQLQTHQNRLAAATAREAVLSLWSEKVAQEVRAYAREAREDPHAVAHQRHTRHASGAAASSSSGEPATLREAYTTALRAAEREALRLQDPSAARLPAAAAAGSGMPIAPAEGGAEAPAAPVTYEQGLRQVNMLQSFRRLLEVKLDSHEAQAKSKVTALY</sequence>
<dbReference type="InterPro" id="IPR029600">
    <property type="entry name" value="IFT81"/>
</dbReference>
<dbReference type="Proteomes" id="UP000274922">
    <property type="component" value="Unassembled WGS sequence"/>
</dbReference>
<feature type="coiled-coil region" evidence="1">
    <location>
        <begin position="320"/>
        <end position="354"/>
    </location>
</feature>
<protein>
    <recommendedName>
        <fullName evidence="5">IFT81 calponin homology domain-containing protein</fullName>
    </recommendedName>
</protein>
<dbReference type="PANTHER" id="PTHR15614">
    <property type="entry name" value="INTRAFLAGELLAR TRANSPORT PROTEIN 81 HOMOLOG"/>
    <property type="match status" value="1"/>
</dbReference>
<accession>A0A4P9XF09</accession>
<feature type="region of interest" description="Disordered" evidence="2">
    <location>
        <begin position="791"/>
        <end position="819"/>
    </location>
</feature>
<dbReference type="STRING" id="1555241.A0A4P9XF09"/>
<dbReference type="GO" id="GO:0042073">
    <property type="term" value="P:intraciliary transport"/>
    <property type="evidence" value="ECO:0007669"/>
    <property type="project" value="InterPro"/>
</dbReference>
<evidence type="ECO:0000256" key="1">
    <source>
        <dbReference type="SAM" id="Coils"/>
    </source>
</evidence>
<feature type="region of interest" description="Disordered" evidence="2">
    <location>
        <begin position="93"/>
        <end position="153"/>
    </location>
</feature>
<dbReference type="OrthoDB" id="276029at2759"/>
<keyword evidence="1" id="KW-0175">Coiled coil</keyword>
<dbReference type="EMBL" id="ML014118">
    <property type="protein sequence ID" value="RKP03771.1"/>
    <property type="molecule type" value="Genomic_DNA"/>
</dbReference>
<feature type="compositionally biased region" description="Low complexity" evidence="2">
    <location>
        <begin position="804"/>
        <end position="819"/>
    </location>
</feature>
<feature type="region of interest" description="Disordered" evidence="2">
    <location>
        <begin position="1"/>
        <end position="26"/>
    </location>
</feature>
<feature type="coiled-coil region" evidence="1">
    <location>
        <begin position="497"/>
        <end position="562"/>
    </location>
</feature>
<reference evidence="4" key="1">
    <citation type="journal article" date="2018" name="Nat. Microbiol.">
        <title>Leveraging single-cell genomics to expand the fungal tree of life.</title>
        <authorList>
            <person name="Ahrendt S.R."/>
            <person name="Quandt C.A."/>
            <person name="Ciobanu D."/>
            <person name="Clum A."/>
            <person name="Salamov A."/>
            <person name="Andreopoulos B."/>
            <person name="Cheng J.F."/>
            <person name="Woyke T."/>
            <person name="Pelin A."/>
            <person name="Henrissat B."/>
            <person name="Reynolds N.K."/>
            <person name="Benny G.L."/>
            <person name="Smith M.E."/>
            <person name="James T.Y."/>
            <person name="Grigoriev I.V."/>
        </authorList>
    </citation>
    <scope>NUCLEOTIDE SEQUENCE [LARGE SCALE GENOMIC DNA]</scope>
    <source>
        <strain evidence="4">ATCC 52028</strain>
    </source>
</reference>
<evidence type="ECO:0000313" key="3">
    <source>
        <dbReference type="EMBL" id="RKP03771.1"/>
    </source>
</evidence>
<feature type="coiled-coil region" evidence="1">
    <location>
        <begin position="739"/>
        <end position="766"/>
    </location>
</feature>